<keyword evidence="3" id="KW-1185">Reference proteome</keyword>
<name>A0A2K2FJQ5_9CLOT</name>
<dbReference type="SMART" id="SM00530">
    <property type="entry name" value="HTH_XRE"/>
    <property type="match status" value="1"/>
</dbReference>
<reference evidence="2 3" key="1">
    <citation type="submission" date="2017-06" db="EMBL/GenBank/DDBJ databases">
        <title>Investigating the central metabolism of Clostridium thermosuccinogenes.</title>
        <authorList>
            <person name="Koendjbiharie J.G."/>
            <person name="van Kranenburg R."/>
        </authorList>
    </citation>
    <scope>NUCLEOTIDE SEQUENCE [LARGE SCALE GENOMIC DNA]</scope>
    <source>
        <strain evidence="2 3">DSM 5806</strain>
    </source>
</reference>
<dbReference type="InterPro" id="IPR010982">
    <property type="entry name" value="Lambda_DNA-bd_dom_sf"/>
</dbReference>
<dbReference type="Gene3D" id="1.10.260.40">
    <property type="entry name" value="lambda repressor-like DNA-binding domains"/>
    <property type="match status" value="2"/>
</dbReference>
<dbReference type="EMBL" id="NIOJ01000022">
    <property type="protein sequence ID" value="PNT99006.1"/>
    <property type="molecule type" value="Genomic_DNA"/>
</dbReference>
<accession>A0A2K2FJQ5</accession>
<dbReference type="SUPFAM" id="SSF47413">
    <property type="entry name" value="lambda repressor-like DNA-binding domains"/>
    <property type="match status" value="1"/>
</dbReference>
<feature type="domain" description="HTH cro/C1-type" evidence="1">
    <location>
        <begin position="8"/>
        <end position="69"/>
    </location>
</feature>
<proteinExistence type="predicted"/>
<dbReference type="Pfam" id="PF01381">
    <property type="entry name" value="HTH_3"/>
    <property type="match status" value="1"/>
</dbReference>
<evidence type="ECO:0000313" key="3">
    <source>
        <dbReference type="Proteomes" id="UP000236151"/>
    </source>
</evidence>
<organism evidence="2 3">
    <name type="scientific">Clostridium thermosuccinogenes</name>
    <dbReference type="NCBI Taxonomy" id="84032"/>
    <lineage>
        <taxon>Bacteria</taxon>
        <taxon>Bacillati</taxon>
        <taxon>Bacillota</taxon>
        <taxon>Clostridia</taxon>
        <taxon>Eubacteriales</taxon>
        <taxon>Clostridiaceae</taxon>
        <taxon>Clostridium</taxon>
    </lineage>
</organism>
<dbReference type="CDD" id="cd00093">
    <property type="entry name" value="HTH_XRE"/>
    <property type="match status" value="1"/>
</dbReference>
<dbReference type="GO" id="GO:0003677">
    <property type="term" value="F:DNA binding"/>
    <property type="evidence" value="ECO:0007669"/>
    <property type="project" value="InterPro"/>
</dbReference>
<protein>
    <submittedName>
        <fullName evidence="2">Transcriptional regulator</fullName>
    </submittedName>
</protein>
<evidence type="ECO:0000259" key="1">
    <source>
        <dbReference type="PROSITE" id="PS50943"/>
    </source>
</evidence>
<gene>
    <name evidence="2" type="ORF">CDQ84_09695</name>
</gene>
<dbReference type="InterPro" id="IPR001387">
    <property type="entry name" value="Cro/C1-type_HTH"/>
</dbReference>
<dbReference type="AlphaFoldDB" id="A0A2K2FJQ5"/>
<evidence type="ECO:0000313" key="2">
    <source>
        <dbReference type="EMBL" id="PNT99006.1"/>
    </source>
</evidence>
<dbReference type="RefSeq" id="WP_103081540.1">
    <property type="nucleotide sequence ID" value="NZ_JBAIZC010000047.1"/>
</dbReference>
<dbReference type="Proteomes" id="UP000236151">
    <property type="component" value="Unassembled WGS sequence"/>
</dbReference>
<sequence length="238" mass="27694">MNNLGELFRHIRLSKNWSIREAAKRMGISYSYLSILEKGIDPRTGKDSNPKPDTLRLISKAYEYPYEELMKAAGYLSEEDTGDRNFDLTVFISNMNLIMGDMTIDELSQDIHRKTGYSISPKQIRSYMNGDIEPFPGTINILSKYVGVNSDFWYRFNTEETLAEERRKYEEAKLKASTEQLSRDFAMFNSLSEEIKQWVVREENLPYLKAAMEAQYKKVSPNSLHLIIDTLVNERSRK</sequence>
<dbReference type="PROSITE" id="PS50943">
    <property type="entry name" value="HTH_CROC1"/>
    <property type="match status" value="1"/>
</dbReference>
<comment type="caution">
    <text evidence="2">The sequence shown here is derived from an EMBL/GenBank/DDBJ whole genome shotgun (WGS) entry which is preliminary data.</text>
</comment>